<dbReference type="Proteomes" id="UP000289340">
    <property type="component" value="Chromosome 5"/>
</dbReference>
<dbReference type="Proteomes" id="UP000053555">
    <property type="component" value="Unassembled WGS sequence"/>
</dbReference>
<feature type="region of interest" description="Disordered" evidence="1">
    <location>
        <begin position="1"/>
        <end position="80"/>
    </location>
</feature>
<proteinExistence type="predicted"/>
<feature type="compositionally biased region" description="Polar residues" evidence="1">
    <location>
        <begin position="223"/>
        <end position="233"/>
    </location>
</feature>
<keyword evidence="4" id="KW-1185">Reference proteome</keyword>
<reference evidence="2" key="1">
    <citation type="submission" date="2014-07" db="EMBL/GenBank/DDBJ databases">
        <title>Identification of a novel salt tolerance gene in wild soybean by whole-genome sequencing.</title>
        <authorList>
            <person name="Lam H.-M."/>
            <person name="Qi X."/>
            <person name="Li M.-W."/>
            <person name="Liu X."/>
            <person name="Xie M."/>
            <person name="Ni M."/>
            <person name="Xu X."/>
        </authorList>
    </citation>
    <scope>NUCLEOTIDE SEQUENCE [LARGE SCALE GENOMIC DNA]</scope>
    <source>
        <tissue evidence="2">Root</tissue>
    </source>
</reference>
<dbReference type="EMBL" id="QZWG01000005">
    <property type="protein sequence ID" value="RZC13405.1"/>
    <property type="molecule type" value="Genomic_DNA"/>
</dbReference>
<organism evidence="2">
    <name type="scientific">Glycine soja</name>
    <name type="common">Wild soybean</name>
    <dbReference type="NCBI Taxonomy" id="3848"/>
    <lineage>
        <taxon>Eukaryota</taxon>
        <taxon>Viridiplantae</taxon>
        <taxon>Streptophyta</taxon>
        <taxon>Embryophyta</taxon>
        <taxon>Tracheophyta</taxon>
        <taxon>Spermatophyta</taxon>
        <taxon>Magnoliopsida</taxon>
        <taxon>eudicotyledons</taxon>
        <taxon>Gunneridae</taxon>
        <taxon>Pentapetalae</taxon>
        <taxon>rosids</taxon>
        <taxon>fabids</taxon>
        <taxon>Fabales</taxon>
        <taxon>Fabaceae</taxon>
        <taxon>Papilionoideae</taxon>
        <taxon>50 kb inversion clade</taxon>
        <taxon>NPAAA clade</taxon>
        <taxon>indigoferoid/millettioid clade</taxon>
        <taxon>Phaseoleae</taxon>
        <taxon>Glycine</taxon>
        <taxon>Glycine subgen. Soja</taxon>
    </lineage>
</organism>
<accession>A0A0B2QCC7</accession>
<feature type="compositionally biased region" description="Basic and acidic residues" evidence="1">
    <location>
        <begin position="136"/>
        <end position="170"/>
    </location>
</feature>
<dbReference type="EMBL" id="KN660270">
    <property type="protein sequence ID" value="KHN17477.1"/>
    <property type="molecule type" value="Genomic_DNA"/>
</dbReference>
<protein>
    <submittedName>
        <fullName evidence="2">Uncharacterized protein</fullName>
    </submittedName>
</protein>
<feature type="compositionally biased region" description="Basic and acidic residues" evidence="1">
    <location>
        <begin position="58"/>
        <end position="80"/>
    </location>
</feature>
<evidence type="ECO:0000256" key="1">
    <source>
        <dbReference type="SAM" id="MobiDB-lite"/>
    </source>
</evidence>
<feature type="region of interest" description="Disordered" evidence="1">
    <location>
        <begin position="136"/>
        <end position="182"/>
    </location>
</feature>
<feature type="region of interest" description="Disordered" evidence="1">
    <location>
        <begin position="223"/>
        <end position="245"/>
    </location>
</feature>
<evidence type="ECO:0000313" key="2">
    <source>
        <dbReference type="EMBL" id="KHN17477.1"/>
    </source>
</evidence>
<evidence type="ECO:0000313" key="4">
    <source>
        <dbReference type="Proteomes" id="UP000289340"/>
    </source>
</evidence>
<dbReference type="AlphaFoldDB" id="A0A0B2QCC7"/>
<name>A0A0B2QCC7_GLYSO</name>
<sequence>MGIGNSKSNAAEGERLPPKIRPMLVSRFEEFRKRRNGETTLSKKNLLNEEDDNSQSSHRTEEENKVSSSKEIEPPKEETVERVITAEKLSRVVPVPNSECENVEETHPNKDNIEQVIKYMDPSQDVFNRAVEMAEAEVKTEEEKTAELVEETKEEKKQKVDAKGDDHHEDSGDEDESEKVGRFLCPGSPSFRIYCIEAEKRNEEECNGPTIVLQKSRSVDSVETAESTNSNEVLQELESTSKRKGHKKKFGAMKTLLKVKSLYHPMCTCTGDDKSHIFTAKATK</sequence>
<evidence type="ECO:0000313" key="3">
    <source>
        <dbReference type="EMBL" id="RZC13405.1"/>
    </source>
</evidence>
<dbReference type="Gramene" id="XM_028375210.1">
    <property type="protein sequence ID" value="XP_028231011.1"/>
    <property type="gene ID" value="LOC114411567"/>
</dbReference>
<gene>
    <name evidence="3" type="ORF">D0Y65_012854</name>
    <name evidence="2" type="ORF">glysoja_027020</name>
</gene>
<reference evidence="3 4" key="2">
    <citation type="submission" date="2018-09" db="EMBL/GenBank/DDBJ databases">
        <title>A high-quality reference genome of wild soybean provides a powerful tool to mine soybean genomes.</title>
        <authorList>
            <person name="Xie M."/>
            <person name="Chung C.Y.L."/>
            <person name="Li M.-W."/>
            <person name="Wong F.-L."/>
            <person name="Chan T.-F."/>
            <person name="Lam H.-M."/>
        </authorList>
    </citation>
    <scope>NUCLEOTIDE SEQUENCE [LARGE SCALE GENOMIC DNA]</scope>
    <source>
        <strain evidence="4">cv. W05</strain>
        <tissue evidence="3">Hypocotyl of etiolated seedlings</tissue>
    </source>
</reference>